<evidence type="ECO:0000313" key="3">
    <source>
        <dbReference type="Proteomes" id="UP000823674"/>
    </source>
</evidence>
<evidence type="ECO:0000256" key="1">
    <source>
        <dbReference type="SAM" id="MobiDB-lite"/>
    </source>
</evidence>
<feature type="compositionally biased region" description="Basic and acidic residues" evidence="1">
    <location>
        <begin position="7"/>
        <end position="34"/>
    </location>
</feature>
<feature type="region of interest" description="Disordered" evidence="1">
    <location>
        <begin position="1"/>
        <end position="107"/>
    </location>
</feature>
<protein>
    <submittedName>
        <fullName evidence="2">Uncharacterized protein</fullName>
    </submittedName>
</protein>
<proteinExistence type="predicted"/>
<reference evidence="2 3" key="1">
    <citation type="submission" date="2021-03" db="EMBL/GenBank/DDBJ databases">
        <authorList>
            <person name="King G.J."/>
            <person name="Bancroft I."/>
            <person name="Baten A."/>
            <person name="Bloomfield J."/>
            <person name="Borpatragohain P."/>
            <person name="He Z."/>
            <person name="Irish N."/>
            <person name="Irwin J."/>
            <person name="Liu K."/>
            <person name="Mauleon R.P."/>
            <person name="Moore J."/>
            <person name="Morris R."/>
            <person name="Ostergaard L."/>
            <person name="Wang B."/>
            <person name="Wells R."/>
        </authorList>
    </citation>
    <scope>NUCLEOTIDE SEQUENCE [LARGE SCALE GENOMIC DNA]</scope>
    <source>
        <strain evidence="2">R-o-18</strain>
        <tissue evidence="2">Leaf</tissue>
    </source>
</reference>
<gene>
    <name evidence="2" type="primary">A01p046610.1_BraROA</name>
    <name evidence="2" type="ORF">IGI04_003299</name>
</gene>
<evidence type="ECO:0000313" key="2">
    <source>
        <dbReference type="EMBL" id="KAG5415732.1"/>
    </source>
</evidence>
<keyword evidence="3" id="KW-1185">Reference proteome</keyword>
<sequence>LKRSRRDSKPEAEEVLSKKDSDVTETDKKPRQSLRDAAPLEPDAQERGSWRGPRDQSNRRARADDDGKSQHRKARTKDALGDRIGSMRVTTPKEHSLGNDRPSWRRN</sequence>
<accession>A0ABQ7NXZ9</accession>
<name>A0ABQ7NXZ9_BRACM</name>
<feature type="compositionally biased region" description="Basic and acidic residues" evidence="1">
    <location>
        <begin position="44"/>
        <end position="69"/>
    </location>
</feature>
<organism evidence="2 3">
    <name type="scientific">Brassica rapa subsp. trilocularis</name>
    <dbReference type="NCBI Taxonomy" id="1813537"/>
    <lineage>
        <taxon>Eukaryota</taxon>
        <taxon>Viridiplantae</taxon>
        <taxon>Streptophyta</taxon>
        <taxon>Embryophyta</taxon>
        <taxon>Tracheophyta</taxon>
        <taxon>Spermatophyta</taxon>
        <taxon>Magnoliopsida</taxon>
        <taxon>eudicotyledons</taxon>
        <taxon>Gunneridae</taxon>
        <taxon>Pentapetalae</taxon>
        <taxon>rosids</taxon>
        <taxon>malvids</taxon>
        <taxon>Brassicales</taxon>
        <taxon>Brassicaceae</taxon>
        <taxon>Brassiceae</taxon>
        <taxon>Brassica</taxon>
    </lineage>
</organism>
<feature type="non-terminal residue" evidence="2">
    <location>
        <position position="1"/>
    </location>
</feature>
<dbReference type="Proteomes" id="UP000823674">
    <property type="component" value="Chromosome A01"/>
</dbReference>
<comment type="caution">
    <text evidence="2">The sequence shown here is derived from an EMBL/GenBank/DDBJ whole genome shotgun (WGS) entry which is preliminary data.</text>
</comment>
<dbReference type="EMBL" id="JADBGQ010000001">
    <property type="protein sequence ID" value="KAG5415732.1"/>
    <property type="molecule type" value="Genomic_DNA"/>
</dbReference>